<comment type="caution">
    <text evidence="2">The sequence shown here is derived from an EMBL/GenBank/DDBJ whole genome shotgun (WGS) entry which is preliminary data.</text>
</comment>
<evidence type="ECO:0000256" key="1">
    <source>
        <dbReference type="SAM" id="MobiDB-lite"/>
    </source>
</evidence>
<keyword evidence="3" id="KW-1185">Reference proteome</keyword>
<evidence type="ECO:0000313" key="3">
    <source>
        <dbReference type="Proteomes" id="UP001246576"/>
    </source>
</evidence>
<evidence type="ECO:0000313" key="2">
    <source>
        <dbReference type="EMBL" id="MDR9848068.1"/>
    </source>
</evidence>
<feature type="region of interest" description="Disordered" evidence="1">
    <location>
        <begin position="1"/>
        <end position="23"/>
    </location>
</feature>
<sequence>MTHEHIRELFTQGKRGRNAQDHAKKIRKEVQLIRREKVRCAQSALQRNVTILDYITARVQQRQARTSEDNEEKKRRREEEKKKNRESRYGSAAT</sequence>
<dbReference type="Proteomes" id="UP001246576">
    <property type="component" value="Unassembled WGS sequence"/>
</dbReference>
<feature type="compositionally biased region" description="Basic and acidic residues" evidence="1">
    <location>
        <begin position="65"/>
        <end position="88"/>
    </location>
</feature>
<dbReference type="EMBL" id="JAVLSJ010000003">
    <property type="protein sequence ID" value="MDR9848068.1"/>
    <property type="molecule type" value="Genomic_DNA"/>
</dbReference>
<name>A0ABU2EIU7_9BURK</name>
<dbReference type="RefSeq" id="WP_310839798.1">
    <property type="nucleotide sequence ID" value="NZ_JAVLSJ010000003.1"/>
</dbReference>
<protein>
    <submittedName>
        <fullName evidence="2">Uncharacterized protein</fullName>
    </submittedName>
</protein>
<feature type="region of interest" description="Disordered" evidence="1">
    <location>
        <begin position="59"/>
        <end position="94"/>
    </location>
</feature>
<reference evidence="2" key="1">
    <citation type="submission" date="2023-09" db="EMBL/GenBank/DDBJ databases">
        <title>Description of first Herbaspirillum huttiense subsp. nephrolepsisexaltata and Herbaspirillum huttiense subsp. lycopersicon.</title>
        <authorList>
            <person name="Poudel M."/>
            <person name="Sharma A."/>
            <person name="Goss E."/>
            <person name="Tapia J.H."/>
            <person name="Harmon C.M."/>
            <person name="Jones J.B."/>
        </authorList>
    </citation>
    <scope>NUCLEOTIDE SEQUENCE</scope>
    <source>
        <strain evidence="2">SE1</strain>
    </source>
</reference>
<gene>
    <name evidence="2" type="ORF">RI048_07565</name>
</gene>
<organism evidence="2 3">
    <name type="scientific">Herbaspirillum huttiense subsp. lycopersici</name>
    <dbReference type="NCBI Taxonomy" id="3074428"/>
    <lineage>
        <taxon>Bacteria</taxon>
        <taxon>Pseudomonadati</taxon>
        <taxon>Pseudomonadota</taxon>
        <taxon>Betaproteobacteria</taxon>
        <taxon>Burkholderiales</taxon>
        <taxon>Oxalobacteraceae</taxon>
        <taxon>Herbaspirillum</taxon>
    </lineage>
</organism>
<proteinExistence type="predicted"/>
<accession>A0ABU2EIU7</accession>